<reference evidence="1 2" key="1">
    <citation type="submission" date="2024-11" db="EMBL/GenBank/DDBJ databases">
        <title>Adaptive evolution of stress response genes in parasites aligns with host niche diversity.</title>
        <authorList>
            <person name="Hahn C."/>
            <person name="Resl P."/>
        </authorList>
    </citation>
    <scope>NUCLEOTIDE SEQUENCE [LARGE SCALE GENOMIC DNA]</scope>
    <source>
        <strain evidence="1">EGGRZ-B1_66</strain>
        <tissue evidence="1">Body</tissue>
    </source>
</reference>
<protein>
    <submittedName>
        <fullName evidence="1">Uncharacterized protein</fullName>
    </submittedName>
</protein>
<dbReference type="Proteomes" id="UP001626550">
    <property type="component" value="Unassembled WGS sequence"/>
</dbReference>
<keyword evidence="2" id="KW-1185">Reference proteome</keyword>
<sequence length="93" mass="10794">MELDMTVKLARREQILQEKINTAKRLGNDKPGLNLSLDPVDLKRTIDEDISTKENNRRSYILGIKEHCKNEICKVETVRERRKMGELNNSSIV</sequence>
<evidence type="ECO:0000313" key="2">
    <source>
        <dbReference type="Proteomes" id="UP001626550"/>
    </source>
</evidence>
<name>A0ABD2PRB0_9PLAT</name>
<gene>
    <name evidence="1" type="ORF">Ciccas_012029</name>
</gene>
<organism evidence="1 2">
    <name type="scientific">Cichlidogyrus casuarinus</name>
    <dbReference type="NCBI Taxonomy" id="1844966"/>
    <lineage>
        <taxon>Eukaryota</taxon>
        <taxon>Metazoa</taxon>
        <taxon>Spiralia</taxon>
        <taxon>Lophotrochozoa</taxon>
        <taxon>Platyhelminthes</taxon>
        <taxon>Monogenea</taxon>
        <taxon>Monopisthocotylea</taxon>
        <taxon>Dactylogyridea</taxon>
        <taxon>Ancyrocephalidae</taxon>
        <taxon>Cichlidogyrus</taxon>
    </lineage>
</organism>
<dbReference type="AlphaFoldDB" id="A0ABD2PRB0"/>
<dbReference type="EMBL" id="JBJKFK010003933">
    <property type="protein sequence ID" value="KAL3309427.1"/>
    <property type="molecule type" value="Genomic_DNA"/>
</dbReference>
<comment type="caution">
    <text evidence="1">The sequence shown here is derived from an EMBL/GenBank/DDBJ whole genome shotgun (WGS) entry which is preliminary data.</text>
</comment>
<accession>A0ABD2PRB0</accession>
<evidence type="ECO:0000313" key="1">
    <source>
        <dbReference type="EMBL" id="KAL3309427.1"/>
    </source>
</evidence>
<proteinExistence type="predicted"/>